<dbReference type="EMBL" id="JACHWR010000002">
    <property type="protein sequence ID" value="MBB3043362.1"/>
    <property type="molecule type" value="Genomic_DNA"/>
</dbReference>
<protein>
    <recommendedName>
        <fullName evidence="3">Nucleotidyl transferase AbiEii/AbiGii toxin family protein</fullName>
    </recommendedName>
</protein>
<comment type="caution">
    <text evidence="1">The sequence shown here is derived from an EMBL/GenBank/DDBJ whole genome shotgun (WGS) entry which is preliminary data.</text>
</comment>
<accession>A0A7W4VXZ6</accession>
<reference evidence="1 2" key="1">
    <citation type="submission" date="2020-08" db="EMBL/GenBank/DDBJ databases">
        <title>Sequencing the genomes of 1000 actinobacteria strains.</title>
        <authorList>
            <person name="Klenk H.-P."/>
        </authorList>
    </citation>
    <scope>NUCLEOTIDE SEQUENCE [LARGE SCALE GENOMIC DNA]</scope>
    <source>
        <strain evidence="1 2">DSM 105498</strain>
    </source>
</reference>
<organism evidence="1 2">
    <name type="scientific">Nocardioides soli</name>
    <dbReference type="NCBI Taxonomy" id="1036020"/>
    <lineage>
        <taxon>Bacteria</taxon>
        <taxon>Bacillati</taxon>
        <taxon>Actinomycetota</taxon>
        <taxon>Actinomycetes</taxon>
        <taxon>Propionibacteriales</taxon>
        <taxon>Nocardioidaceae</taxon>
        <taxon>Nocardioides</taxon>
    </lineage>
</organism>
<dbReference type="Pfam" id="PF08843">
    <property type="entry name" value="AbiEii"/>
    <property type="match status" value="1"/>
</dbReference>
<dbReference type="InterPro" id="IPR014942">
    <property type="entry name" value="AbiEii"/>
</dbReference>
<dbReference type="RefSeq" id="WP_183593222.1">
    <property type="nucleotide sequence ID" value="NZ_JACHWR010000002.1"/>
</dbReference>
<evidence type="ECO:0000313" key="1">
    <source>
        <dbReference type="EMBL" id="MBB3043362.1"/>
    </source>
</evidence>
<name>A0A7W4VXZ6_9ACTN</name>
<gene>
    <name evidence="1" type="ORF">FHU40_003180</name>
</gene>
<dbReference type="AlphaFoldDB" id="A0A7W4VXZ6"/>
<sequence>MRDGDEVFRKIQRQARSIADTEGRPAPTSELLTRHALESFLDRLTQTDHADDFVLKGGILLGAYDVRRPTKDVDAEAVSAEVSAEHVAQVVRDLSEVDADDGLLFDLGSLSVQEIREHDEYPGLRVRVKAWLGTQTCQISWDISTGDPIVPSPRRVRVPRVMGADVEMWGYAPETIIAEKGVTILERGITSTRWRDYVDIVRLADTQELDPDELRRSAEAVARHRGVDLQPIGDAVDGYGAVGQAKWAAWRRKERVEGISEADLDEQMAHVAAALDPIFDNDPAPASQDPALAPMVRVLPPPTAT</sequence>
<proteinExistence type="predicted"/>
<evidence type="ECO:0008006" key="3">
    <source>
        <dbReference type="Google" id="ProtNLM"/>
    </source>
</evidence>
<dbReference type="Proteomes" id="UP000589626">
    <property type="component" value="Unassembled WGS sequence"/>
</dbReference>
<evidence type="ECO:0000313" key="2">
    <source>
        <dbReference type="Proteomes" id="UP000589626"/>
    </source>
</evidence>
<keyword evidence="2" id="KW-1185">Reference proteome</keyword>